<protein>
    <submittedName>
        <fullName evidence="2">Uncharacterized protein</fullName>
    </submittedName>
</protein>
<dbReference type="AlphaFoldDB" id="A0A2J6T637"/>
<keyword evidence="3" id="KW-1185">Reference proteome</keyword>
<gene>
    <name evidence="2" type="ORF">K444DRAFT_433179</name>
</gene>
<dbReference type="Proteomes" id="UP000235371">
    <property type="component" value="Unassembled WGS sequence"/>
</dbReference>
<proteinExistence type="predicted"/>
<evidence type="ECO:0000256" key="1">
    <source>
        <dbReference type="SAM" id="MobiDB-lite"/>
    </source>
</evidence>
<name>A0A2J6T637_9HELO</name>
<dbReference type="GeneID" id="36580869"/>
<evidence type="ECO:0000313" key="2">
    <source>
        <dbReference type="EMBL" id="PMD58482.1"/>
    </source>
</evidence>
<dbReference type="EMBL" id="KZ613822">
    <property type="protein sequence ID" value="PMD58482.1"/>
    <property type="molecule type" value="Genomic_DNA"/>
</dbReference>
<reference evidence="2 3" key="1">
    <citation type="submission" date="2016-04" db="EMBL/GenBank/DDBJ databases">
        <title>A degradative enzymes factory behind the ericoid mycorrhizal symbiosis.</title>
        <authorList>
            <consortium name="DOE Joint Genome Institute"/>
            <person name="Martino E."/>
            <person name="Morin E."/>
            <person name="Grelet G."/>
            <person name="Kuo A."/>
            <person name="Kohler A."/>
            <person name="Daghino S."/>
            <person name="Barry K."/>
            <person name="Choi C."/>
            <person name="Cichocki N."/>
            <person name="Clum A."/>
            <person name="Copeland A."/>
            <person name="Hainaut M."/>
            <person name="Haridas S."/>
            <person name="Labutti K."/>
            <person name="Lindquist E."/>
            <person name="Lipzen A."/>
            <person name="Khouja H.-R."/>
            <person name="Murat C."/>
            <person name="Ohm R."/>
            <person name="Olson A."/>
            <person name="Spatafora J."/>
            <person name="Veneault-Fourrey C."/>
            <person name="Henrissat B."/>
            <person name="Grigoriev I."/>
            <person name="Martin F."/>
            <person name="Perotto S."/>
        </authorList>
    </citation>
    <scope>NUCLEOTIDE SEQUENCE [LARGE SCALE GENOMIC DNA]</scope>
    <source>
        <strain evidence="2 3">E</strain>
    </source>
</reference>
<feature type="region of interest" description="Disordered" evidence="1">
    <location>
        <begin position="74"/>
        <end position="103"/>
    </location>
</feature>
<dbReference type="InParanoid" id="A0A2J6T637"/>
<organism evidence="2 3">
    <name type="scientific">Hyaloscypha bicolor E</name>
    <dbReference type="NCBI Taxonomy" id="1095630"/>
    <lineage>
        <taxon>Eukaryota</taxon>
        <taxon>Fungi</taxon>
        <taxon>Dikarya</taxon>
        <taxon>Ascomycota</taxon>
        <taxon>Pezizomycotina</taxon>
        <taxon>Leotiomycetes</taxon>
        <taxon>Helotiales</taxon>
        <taxon>Hyaloscyphaceae</taxon>
        <taxon>Hyaloscypha</taxon>
        <taxon>Hyaloscypha bicolor</taxon>
    </lineage>
</organism>
<evidence type="ECO:0000313" key="3">
    <source>
        <dbReference type="Proteomes" id="UP000235371"/>
    </source>
</evidence>
<accession>A0A2J6T637</accession>
<dbReference type="RefSeq" id="XP_024735386.1">
    <property type="nucleotide sequence ID" value="XM_024872789.1"/>
</dbReference>
<sequence length="213" mass="23437">MSLKPLLRSCPSAFSDTWVPLLQLWSSFTSRQPADSPHPLAICLPAIPSRPPAGRSLVRVLALGHGLCGLPLGPPQSADPSAAGRAVNQPSNSVNRPREGEGVDSSCSDLPLMLVLMLLLHSKCHSKIAGIDTRLLSPLIGRERKFLIQWIWRFSSRRLANFRRQPLTRPQTHIRHLMSLPTSSQGETSQWASEAAIKIPLDPQKQPETESQI</sequence>